<dbReference type="EMBL" id="GAKP01012469">
    <property type="protein sequence ID" value="JAC46483.1"/>
    <property type="molecule type" value="Transcribed_RNA"/>
</dbReference>
<comment type="subcellular location">
    <subcellularLocation>
        <location evidence="1 6">Nucleus</location>
    </subcellularLocation>
</comment>
<evidence type="ECO:0000256" key="7">
    <source>
        <dbReference type="SAM" id="MobiDB-lite"/>
    </source>
</evidence>
<evidence type="ECO:0000256" key="2">
    <source>
        <dbReference type="ARBA" id="ARBA00008035"/>
    </source>
</evidence>
<feature type="domain" description="Enhancer of polycomb-like N-terminal" evidence="8">
    <location>
        <begin position="7"/>
        <end position="140"/>
    </location>
</feature>
<feature type="compositionally biased region" description="Polar residues" evidence="7">
    <location>
        <begin position="491"/>
        <end position="500"/>
    </location>
</feature>
<feature type="compositionally biased region" description="Basic residues" evidence="7">
    <location>
        <begin position="378"/>
        <end position="391"/>
    </location>
</feature>
<dbReference type="GO" id="GO:0005634">
    <property type="term" value="C:nucleus"/>
    <property type="evidence" value="ECO:0007669"/>
    <property type="project" value="UniProtKB-SubCell"/>
</dbReference>
<comment type="similarity">
    <text evidence="2 6">Belongs to the enhancer of polycomb family.</text>
</comment>
<evidence type="ECO:0000259" key="8">
    <source>
        <dbReference type="Pfam" id="PF10513"/>
    </source>
</evidence>
<proteinExistence type="inferred from homology"/>
<evidence type="ECO:0000256" key="1">
    <source>
        <dbReference type="ARBA" id="ARBA00004123"/>
    </source>
</evidence>
<dbReference type="PANTHER" id="PTHR14898">
    <property type="entry name" value="ENHANCER OF POLYCOMB"/>
    <property type="match status" value="1"/>
</dbReference>
<feature type="compositionally biased region" description="Low complexity" evidence="7">
    <location>
        <begin position="501"/>
        <end position="558"/>
    </location>
</feature>
<dbReference type="InterPro" id="IPR024943">
    <property type="entry name" value="Enhancer_polycomb"/>
</dbReference>
<protein>
    <recommendedName>
        <fullName evidence="6">Enhancer of polycomb-like protein</fullName>
    </recommendedName>
</protein>
<dbReference type="InterPro" id="IPR019542">
    <property type="entry name" value="Enhancer_polycomb-like_N"/>
</dbReference>
<keyword evidence="5 6" id="KW-0539">Nucleus</keyword>
<dbReference type="OrthoDB" id="6282239at2759"/>
<evidence type="ECO:0000313" key="9">
    <source>
        <dbReference type="EMBL" id="JAC46483.1"/>
    </source>
</evidence>
<evidence type="ECO:0000256" key="6">
    <source>
        <dbReference type="RuleBase" id="RU361124"/>
    </source>
</evidence>
<dbReference type="GO" id="GO:0035267">
    <property type="term" value="C:NuA4 histone acetyltransferase complex"/>
    <property type="evidence" value="ECO:0007669"/>
    <property type="project" value="InterPro"/>
</dbReference>
<feature type="region of interest" description="Disordered" evidence="7">
    <location>
        <begin position="490"/>
        <end position="599"/>
    </location>
</feature>
<feature type="compositionally biased region" description="Polar residues" evidence="7">
    <location>
        <begin position="691"/>
        <end position="710"/>
    </location>
</feature>
<dbReference type="GO" id="GO:0006357">
    <property type="term" value="P:regulation of transcription by RNA polymerase II"/>
    <property type="evidence" value="ECO:0007669"/>
    <property type="project" value="InterPro"/>
</dbReference>
<dbReference type="AlphaFoldDB" id="A0A034VY59"/>
<name>A0A034VY59_BACDO</name>
<evidence type="ECO:0000256" key="4">
    <source>
        <dbReference type="ARBA" id="ARBA00023163"/>
    </source>
</evidence>
<feature type="compositionally biased region" description="Polar residues" evidence="7">
    <location>
        <begin position="401"/>
        <end position="446"/>
    </location>
</feature>
<organism evidence="9">
    <name type="scientific">Bactrocera dorsalis</name>
    <name type="common">Oriental fruit fly</name>
    <name type="synonym">Dacus dorsalis</name>
    <dbReference type="NCBI Taxonomy" id="27457"/>
    <lineage>
        <taxon>Eukaryota</taxon>
        <taxon>Metazoa</taxon>
        <taxon>Ecdysozoa</taxon>
        <taxon>Arthropoda</taxon>
        <taxon>Hexapoda</taxon>
        <taxon>Insecta</taxon>
        <taxon>Pterygota</taxon>
        <taxon>Neoptera</taxon>
        <taxon>Endopterygota</taxon>
        <taxon>Diptera</taxon>
        <taxon>Brachycera</taxon>
        <taxon>Muscomorpha</taxon>
        <taxon>Tephritoidea</taxon>
        <taxon>Tephritidae</taxon>
        <taxon>Bactrocera</taxon>
        <taxon>Bactrocera</taxon>
    </lineage>
</organism>
<sequence length="733" mass="79435">MSKLSFRARALDPSKQMPIYLAEELPDLPEYSAINRAVPQMPSGMEKEEESEHHLQRAICTGLIIPTPEVFTTDQEAYDRMYPPNYKMPRQLIHMQPLGLEQDVPDYDMDSSDEIWISQQSRRLDLTPLKFEQMMDRLEKSSGQMVVKLNEAKALLKQDDEVSIAVYDYWLNKRLKMQHPLILTVKTENRPGASSNNPYLAFRRRTEKMQTRKNRKNDETSYEKMLKLRRDLQRATTVLEMVKRREKTKREQLHLSIEIFEKRYQLRDFSGALLSELSSSLKSSRPAFAPLYTNQYSHHGSATGTTSGGVVSAGGATHATGVGSVLGPGGLLAAAAGANNVTPGSGGHLYASASQYLNPSTLTIDAINAGANGGGIRKEKRTYKKRKHKLTRDKQQQQQQPHPSSSGATSPRASMAKQTAVATTTPSNKSPSLATTHLPPQQGTGKNATITIRHTMPMHKPTVTTATVQPQAKLPHAAYASPATITAAPMQTASATGGTMQQQHHPQSNYQQVSPVSPLQQHAHQYAQQHQQTPPTHHVPSHSPVSRTSSSGSTTGPLPQLPPRVPSQTSTESLHASPPIGKTRGLPAGPPPAIPPRSGVMARAGSLQVHSSAAAAATSSAASNALTGARNFVRQISASSTPPQYTPQAPPPFVIPKRRTSLSRASSVACTGATGAPQTSSVGAMGGQRPSYGSVNMGMSQQQQPLHTTYQSQQSPQQQQQQQSPGASGANKH</sequence>
<reference evidence="9" key="1">
    <citation type="journal article" date="2014" name="BMC Genomics">
        <title>Characterizing the developmental transcriptome of the oriental fruit fly, Bactrocera dorsalis (Diptera: Tephritidae) through comparative genomic analysis with Drosophila melanogaster utilizing modENCODE datasets.</title>
        <authorList>
            <person name="Geib S.M."/>
            <person name="Calla B."/>
            <person name="Hall B."/>
            <person name="Hou S."/>
            <person name="Manoukis N.C."/>
        </authorList>
    </citation>
    <scope>NUCLEOTIDE SEQUENCE</scope>
    <source>
        <strain evidence="9">Punador</strain>
    </source>
</reference>
<accession>A0A034VY59</accession>
<gene>
    <name evidence="9" type="primary">EPC1</name>
</gene>
<keyword evidence="4 6" id="KW-0804">Transcription</keyword>
<evidence type="ECO:0000256" key="5">
    <source>
        <dbReference type="ARBA" id="ARBA00023242"/>
    </source>
</evidence>
<evidence type="ECO:0000256" key="3">
    <source>
        <dbReference type="ARBA" id="ARBA00023015"/>
    </source>
</evidence>
<dbReference type="Pfam" id="PF10513">
    <property type="entry name" value="EPL1"/>
    <property type="match status" value="1"/>
</dbReference>
<feature type="region of interest" description="Disordered" evidence="7">
    <location>
        <begin position="670"/>
        <end position="733"/>
    </location>
</feature>
<feature type="region of interest" description="Disordered" evidence="7">
    <location>
        <begin position="368"/>
        <end position="446"/>
    </location>
</feature>
<feature type="compositionally biased region" description="Low complexity" evidence="7">
    <location>
        <begin position="711"/>
        <end position="725"/>
    </location>
</feature>
<keyword evidence="3 6" id="KW-0805">Transcription regulation</keyword>